<keyword evidence="2" id="KW-0812">Transmembrane</keyword>
<feature type="region of interest" description="Disordered" evidence="1">
    <location>
        <begin position="1"/>
        <end position="57"/>
    </location>
</feature>
<feature type="compositionally biased region" description="Basic and acidic residues" evidence="1">
    <location>
        <begin position="258"/>
        <end position="274"/>
    </location>
</feature>
<feature type="region of interest" description="Disordered" evidence="1">
    <location>
        <begin position="227"/>
        <end position="274"/>
    </location>
</feature>
<keyword evidence="2" id="KW-1133">Transmembrane helix</keyword>
<sequence>MNGATPPNGRPAAGPTSPTWHDDGVTAPLTPRDNQPPEEPRHPEAAPAADHGGLGGPELARELREGALIALLVAVTGVLLGLLWNWLAPHVPLVADTRNVYLKNTEGEESIGADGTFLLLAFAFGVLTTAVVFLFRRRGGIPLVVALVVGGLLGATLGWMTGMWLGPTPDVVAHAKQVGPGVVFDGPLRLQAKGALLAWPMGAMVTQLVLSALFGPRDPMPEAPYWLQGQHAQQAPQDRETPQAQQAPLAQETPQQEVPDRLREHHDRKPPAEG</sequence>
<protein>
    <recommendedName>
        <fullName evidence="5">ABC transporter permease</fullName>
    </recommendedName>
</protein>
<organism evidence="3 4">
    <name type="scientific">Streptomyces platensis</name>
    <dbReference type="NCBI Taxonomy" id="58346"/>
    <lineage>
        <taxon>Bacteria</taxon>
        <taxon>Bacillati</taxon>
        <taxon>Actinomycetota</taxon>
        <taxon>Actinomycetes</taxon>
        <taxon>Kitasatosporales</taxon>
        <taxon>Streptomycetaceae</taxon>
        <taxon>Streptomyces</taxon>
    </lineage>
</organism>
<evidence type="ECO:0008006" key="5">
    <source>
        <dbReference type="Google" id="ProtNLM"/>
    </source>
</evidence>
<feature type="transmembrane region" description="Helical" evidence="2">
    <location>
        <begin position="67"/>
        <end position="87"/>
    </location>
</feature>
<comment type="caution">
    <text evidence="3">The sequence shown here is derived from an EMBL/GenBank/DDBJ whole genome shotgun (WGS) entry which is preliminary data.</text>
</comment>
<keyword evidence="2" id="KW-0472">Membrane</keyword>
<gene>
    <name evidence="3" type="ORF">BG653_03055</name>
</gene>
<feature type="transmembrane region" description="Helical" evidence="2">
    <location>
        <begin position="196"/>
        <end position="215"/>
    </location>
</feature>
<evidence type="ECO:0000256" key="2">
    <source>
        <dbReference type="SAM" id="Phobius"/>
    </source>
</evidence>
<name>A0ABX3XXJ9_STRPT</name>
<feature type="transmembrane region" description="Helical" evidence="2">
    <location>
        <begin position="142"/>
        <end position="160"/>
    </location>
</feature>
<dbReference type="Proteomes" id="UP000194225">
    <property type="component" value="Unassembled WGS sequence"/>
</dbReference>
<feature type="transmembrane region" description="Helical" evidence="2">
    <location>
        <begin position="117"/>
        <end position="135"/>
    </location>
</feature>
<accession>A0ABX3XXJ9</accession>
<evidence type="ECO:0000313" key="3">
    <source>
        <dbReference type="EMBL" id="OSY45520.1"/>
    </source>
</evidence>
<proteinExistence type="predicted"/>
<evidence type="ECO:0000313" key="4">
    <source>
        <dbReference type="Proteomes" id="UP000194225"/>
    </source>
</evidence>
<dbReference type="EMBL" id="MIGA01000017">
    <property type="protein sequence ID" value="OSY45520.1"/>
    <property type="molecule type" value="Genomic_DNA"/>
</dbReference>
<evidence type="ECO:0000256" key="1">
    <source>
        <dbReference type="SAM" id="MobiDB-lite"/>
    </source>
</evidence>
<keyword evidence="4" id="KW-1185">Reference proteome</keyword>
<feature type="compositionally biased region" description="Polar residues" evidence="1">
    <location>
        <begin position="230"/>
        <end position="256"/>
    </location>
</feature>
<reference evidence="3 4" key="1">
    <citation type="submission" date="2016-09" db="EMBL/GenBank/DDBJ databases">
        <title>Streptomyces platensis DSM40041, a candidate organism with high potential of specific P450 cytochromes.</title>
        <authorList>
            <person name="Grumaz C."/>
            <person name="Vainshtein Y."/>
            <person name="Kirstahler P."/>
            <person name="Sohn K."/>
        </authorList>
    </citation>
    <scope>NUCLEOTIDE SEQUENCE [LARGE SCALE GENOMIC DNA]</scope>
    <source>
        <strain evidence="3 4">DSM 40041</strain>
    </source>
</reference>